<dbReference type="InterPro" id="IPR038898">
    <property type="entry name" value="BROX"/>
</dbReference>
<evidence type="ECO:0000256" key="1">
    <source>
        <dbReference type="SAM" id="Phobius"/>
    </source>
</evidence>
<comment type="caution">
    <text evidence="2">The sequence shown here is derived from an EMBL/GenBank/DDBJ whole genome shotgun (WGS) entry which is preliminary data.</text>
</comment>
<evidence type="ECO:0000313" key="2">
    <source>
        <dbReference type="EMBL" id="KAF6161672.1"/>
    </source>
</evidence>
<proteinExistence type="predicted"/>
<sequence>MTTAQIKEYKESCIENSWFKVLSVLDMMAIMLFSEANSLLVSKNLMDAIERNVSEDCKKDYIDLLLKVSGYLEFCVNHIVGRMPKEIKNTYDNAIFKKKKNKLNIVETVVFALAIQILVKSDVQRALTGGSALSELQCALQDYLPIVLGKTKKEHGLENTIEFKWKSLQDMRQQESCIENSWFKVLFVLHMMAILLFLEANSLLVRKILMDVSKRNVSEVPDYRKDSIDLLLKSSRDLLVDLNLINVLTRDYELCNHNMSEAFTFLGLACISQLAYDNLLNSKVSPHSSTPNCSLLMERVIDILIFQDYIICQEFLGISKFKHANTKCLFSMRNKLFKENLASEIVVMDGESWFITNSNLMYC</sequence>
<dbReference type="PANTHER" id="PTHR23032">
    <property type="entry name" value="BRO1 DOMAIN-CONTAINING PROTEIN BROX"/>
    <property type="match status" value="1"/>
</dbReference>
<keyword evidence="1" id="KW-0472">Membrane</keyword>
<evidence type="ECO:0000313" key="3">
    <source>
        <dbReference type="Proteomes" id="UP000541444"/>
    </source>
</evidence>
<reference evidence="2 3" key="1">
    <citation type="journal article" date="2020" name="IScience">
        <title>Genome Sequencing of the Endangered Kingdonia uniflora (Circaeasteraceae, Ranunculales) Reveals Potential Mechanisms of Evolutionary Specialization.</title>
        <authorList>
            <person name="Sun Y."/>
            <person name="Deng T."/>
            <person name="Zhang A."/>
            <person name="Moore M.J."/>
            <person name="Landis J.B."/>
            <person name="Lin N."/>
            <person name="Zhang H."/>
            <person name="Zhang X."/>
            <person name="Huang J."/>
            <person name="Zhang X."/>
            <person name="Sun H."/>
            <person name="Wang H."/>
        </authorList>
    </citation>
    <scope>NUCLEOTIDE SEQUENCE [LARGE SCALE GENOMIC DNA]</scope>
    <source>
        <strain evidence="2">TB1705</strain>
        <tissue evidence="2">Leaf</tissue>
    </source>
</reference>
<protein>
    <submittedName>
        <fullName evidence="2">Uncharacterized protein</fullName>
    </submittedName>
</protein>
<gene>
    <name evidence="2" type="ORF">GIB67_033165</name>
</gene>
<keyword evidence="1" id="KW-0812">Transmembrane</keyword>
<dbReference type="PANTHER" id="PTHR23032:SF2">
    <property type="entry name" value="ENDOSOMAL TARGETING BRO1-LIKE DOMAIN-CONTAINING PROTEIN"/>
    <property type="match status" value="1"/>
</dbReference>
<name>A0A7J7N3R4_9MAGN</name>
<dbReference type="EMBL" id="JACGCM010001113">
    <property type="protein sequence ID" value="KAF6161672.1"/>
    <property type="molecule type" value="Genomic_DNA"/>
</dbReference>
<feature type="transmembrane region" description="Helical" evidence="1">
    <location>
        <begin position="182"/>
        <end position="205"/>
    </location>
</feature>
<dbReference type="AlphaFoldDB" id="A0A7J7N3R4"/>
<organism evidence="2 3">
    <name type="scientific">Kingdonia uniflora</name>
    <dbReference type="NCBI Taxonomy" id="39325"/>
    <lineage>
        <taxon>Eukaryota</taxon>
        <taxon>Viridiplantae</taxon>
        <taxon>Streptophyta</taxon>
        <taxon>Embryophyta</taxon>
        <taxon>Tracheophyta</taxon>
        <taxon>Spermatophyta</taxon>
        <taxon>Magnoliopsida</taxon>
        <taxon>Ranunculales</taxon>
        <taxon>Circaeasteraceae</taxon>
        <taxon>Kingdonia</taxon>
    </lineage>
</organism>
<keyword evidence="3" id="KW-1185">Reference proteome</keyword>
<dbReference type="Proteomes" id="UP000541444">
    <property type="component" value="Unassembled WGS sequence"/>
</dbReference>
<accession>A0A7J7N3R4</accession>
<keyword evidence="1" id="KW-1133">Transmembrane helix</keyword>